<keyword evidence="2" id="KW-1003">Cell membrane</keyword>
<dbReference type="OrthoDB" id="88014at2"/>
<dbReference type="PANTHER" id="PTHR30250:SF11">
    <property type="entry name" value="O-ANTIGEN TRANSPORTER-RELATED"/>
    <property type="match status" value="1"/>
</dbReference>
<feature type="transmembrane region" description="Helical" evidence="6">
    <location>
        <begin position="300"/>
        <end position="324"/>
    </location>
</feature>
<evidence type="ECO:0000256" key="1">
    <source>
        <dbReference type="ARBA" id="ARBA00004651"/>
    </source>
</evidence>
<protein>
    <submittedName>
        <fullName evidence="7">Uncharacterized protein</fullName>
    </submittedName>
</protein>
<evidence type="ECO:0000256" key="2">
    <source>
        <dbReference type="ARBA" id="ARBA00022475"/>
    </source>
</evidence>
<dbReference type="GO" id="GO:0005886">
    <property type="term" value="C:plasma membrane"/>
    <property type="evidence" value="ECO:0007669"/>
    <property type="project" value="UniProtKB-SubCell"/>
</dbReference>
<evidence type="ECO:0000256" key="4">
    <source>
        <dbReference type="ARBA" id="ARBA00022989"/>
    </source>
</evidence>
<feature type="transmembrane region" description="Helical" evidence="6">
    <location>
        <begin position="157"/>
        <end position="175"/>
    </location>
</feature>
<gene>
    <name evidence="7" type="ORF">TSA66_05780</name>
</gene>
<keyword evidence="5 6" id="KW-0472">Membrane</keyword>
<dbReference type="Pfam" id="PF13440">
    <property type="entry name" value="Polysacc_synt_3"/>
    <property type="match status" value="1"/>
</dbReference>
<feature type="transmembrane region" description="Helical" evidence="6">
    <location>
        <begin position="49"/>
        <end position="69"/>
    </location>
</feature>
<keyword evidence="4 6" id="KW-1133">Transmembrane helix</keyword>
<dbReference type="EMBL" id="JWJG01000028">
    <property type="protein sequence ID" value="KIF80437.1"/>
    <property type="molecule type" value="Genomic_DNA"/>
</dbReference>
<sequence>MHPITAFRLDLRLLFQNFARMLGVQLLTAAIQLAIVALIAKGYGPRGSGVYVVSLLLPMLLVTFFNLGANSSNVYYLGGGRFPVHTVWKTSLTLILVLGVAGLLLGAGVILFKSGDYFPGIDRPVLWVALLAFPFSLAQGFLNSLFQGLQDFRRLNLCMLAQPALTLSGIAALLAAGRSEILAPVCANLAGAAGGAVFSWLLLRRHLRSRAQASSGGYMDKALRYGFKAYLSNLLTFLQSRADTFLINMLINPAAAGIYSIAFQIGEKLWMLSQAVSMVLLPKLSAMTKEEERRVQITTAISRMVFAVSAVGAVLLGVLAYPLIPMFFGVMYRPSYVPFLLLLPGMVALAPARVIANDIAARGRPELNLYMAMAGVVLTVAGNLIALPHLGIHGAAIVTSAAYIVDLMMKILTYRAITKAPFFSLLLMRRNDVRDVVGAFKPPYGSRAASP</sequence>
<dbReference type="InterPro" id="IPR050833">
    <property type="entry name" value="Poly_Biosynth_Transport"/>
</dbReference>
<evidence type="ECO:0000313" key="8">
    <source>
        <dbReference type="Proteomes" id="UP000031572"/>
    </source>
</evidence>
<keyword evidence="3 6" id="KW-0812">Transmembrane</keyword>
<name>A0A0C1YIZ3_9BURK</name>
<feature type="transmembrane region" description="Helical" evidence="6">
    <location>
        <begin position="392"/>
        <end position="409"/>
    </location>
</feature>
<dbReference type="AlphaFoldDB" id="A0A0C1YIZ3"/>
<feature type="transmembrane region" description="Helical" evidence="6">
    <location>
        <begin position="90"/>
        <end position="112"/>
    </location>
</feature>
<keyword evidence="8" id="KW-1185">Reference proteome</keyword>
<evidence type="ECO:0000256" key="6">
    <source>
        <dbReference type="SAM" id="Phobius"/>
    </source>
</evidence>
<dbReference type="STRING" id="709839.TSA66_05780"/>
<comment type="subcellular location">
    <subcellularLocation>
        <location evidence="1">Cell membrane</location>
        <topology evidence="1">Multi-pass membrane protein</topology>
    </subcellularLocation>
</comment>
<organism evidence="7 8">
    <name type="scientific">Noviherbaspirillum autotrophicum</name>
    <dbReference type="NCBI Taxonomy" id="709839"/>
    <lineage>
        <taxon>Bacteria</taxon>
        <taxon>Pseudomonadati</taxon>
        <taxon>Pseudomonadota</taxon>
        <taxon>Betaproteobacteria</taxon>
        <taxon>Burkholderiales</taxon>
        <taxon>Oxalobacteraceae</taxon>
        <taxon>Noviherbaspirillum</taxon>
    </lineage>
</organism>
<feature type="transmembrane region" description="Helical" evidence="6">
    <location>
        <begin position="367"/>
        <end position="386"/>
    </location>
</feature>
<feature type="transmembrane region" description="Helical" evidence="6">
    <location>
        <begin position="181"/>
        <end position="203"/>
    </location>
</feature>
<comment type="caution">
    <text evidence="7">The sequence shown here is derived from an EMBL/GenBank/DDBJ whole genome shotgun (WGS) entry which is preliminary data.</text>
</comment>
<accession>A0A0C1YIZ3</accession>
<evidence type="ECO:0000256" key="3">
    <source>
        <dbReference type="ARBA" id="ARBA00022692"/>
    </source>
</evidence>
<evidence type="ECO:0000313" key="7">
    <source>
        <dbReference type="EMBL" id="KIF80437.1"/>
    </source>
</evidence>
<reference evidence="7 8" key="1">
    <citation type="submission" date="2014-12" db="EMBL/GenBank/DDBJ databases">
        <title>Denitrispirillum autotrophicum gen. nov., sp. nov., Denitrifying, Facultatively Autotrophic Bacteria Isolated from Rice Paddy Soil.</title>
        <authorList>
            <person name="Ishii S."/>
            <person name="Ashida N."/>
            <person name="Ohno H."/>
            <person name="Otsuka S."/>
            <person name="Yokota A."/>
            <person name="Senoo K."/>
        </authorList>
    </citation>
    <scope>NUCLEOTIDE SEQUENCE [LARGE SCALE GENOMIC DNA]</scope>
    <source>
        <strain evidence="7 8">TSA66</strain>
    </source>
</reference>
<feature type="transmembrane region" description="Helical" evidence="6">
    <location>
        <begin position="336"/>
        <end position="355"/>
    </location>
</feature>
<evidence type="ECO:0000256" key="5">
    <source>
        <dbReference type="ARBA" id="ARBA00023136"/>
    </source>
</evidence>
<feature type="transmembrane region" description="Helical" evidence="6">
    <location>
        <begin position="124"/>
        <end position="145"/>
    </location>
</feature>
<proteinExistence type="predicted"/>
<dbReference type="PANTHER" id="PTHR30250">
    <property type="entry name" value="PST FAMILY PREDICTED COLANIC ACID TRANSPORTER"/>
    <property type="match status" value="1"/>
</dbReference>
<dbReference type="RefSeq" id="WP_040039344.1">
    <property type="nucleotide sequence ID" value="NZ_JWJG01000028.1"/>
</dbReference>
<feature type="transmembrane region" description="Helical" evidence="6">
    <location>
        <begin position="21"/>
        <end position="43"/>
    </location>
</feature>
<dbReference type="Proteomes" id="UP000031572">
    <property type="component" value="Unassembled WGS sequence"/>
</dbReference>